<name>A0A7W6N9R1_9HYPH</name>
<accession>A0A7W6N9R1</accession>
<protein>
    <submittedName>
        <fullName evidence="2">Phosphatidate phosphatase APP1</fullName>
    </submittedName>
</protein>
<sequence>MATMPKSSAVSGAVRSTQETALLGDNARNLSKAAEAWFFATTECNREMIGFVSKRLEKDAETFRQMLGCKNFSDASSLHSRWVEETLRDYNTEMSKLMTIYTKSIDRGKHSGD</sequence>
<dbReference type="RefSeq" id="WP_027316944.1">
    <property type="nucleotide sequence ID" value="NZ_JACIDC010000014.1"/>
</dbReference>
<reference evidence="2 3" key="1">
    <citation type="submission" date="2020-08" db="EMBL/GenBank/DDBJ databases">
        <title>Genomic Encyclopedia of Type Strains, Phase IV (KMG-IV): sequencing the most valuable type-strain genomes for metagenomic binning, comparative biology and taxonomic classification.</title>
        <authorList>
            <person name="Goeker M."/>
        </authorList>
    </citation>
    <scope>NUCLEOTIDE SEQUENCE [LARGE SCALE GENOMIC DNA]</scope>
    <source>
        <strain evidence="2 3">DSM 15743</strain>
    </source>
</reference>
<feature type="domain" description="Phasin" evidence="1">
    <location>
        <begin position="25"/>
        <end position="104"/>
    </location>
</feature>
<dbReference type="EMBL" id="JACIDC010000014">
    <property type="protein sequence ID" value="MBB4041775.1"/>
    <property type="molecule type" value="Genomic_DNA"/>
</dbReference>
<dbReference type="Proteomes" id="UP000519439">
    <property type="component" value="Unassembled WGS sequence"/>
</dbReference>
<evidence type="ECO:0000313" key="3">
    <source>
        <dbReference type="Proteomes" id="UP000519439"/>
    </source>
</evidence>
<dbReference type="Pfam" id="PF09361">
    <property type="entry name" value="Phasin_2"/>
    <property type="match status" value="1"/>
</dbReference>
<proteinExistence type="predicted"/>
<gene>
    <name evidence="2" type="ORF">GGR34_003456</name>
</gene>
<dbReference type="AlphaFoldDB" id="A0A7W6N9R1"/>
<keyword evidence="3" id="KW-1185">Reference proteome</keyword>
<organism evidence="2 3">
    <name type="scientific">Microvirga flocculans</name>
    <dbReference type="NCBI Taxonomy" id="217168"/>
    <lineage>
        <taxon>Bacteria</taxon>
        <taxon>Pseudomonadati</taxon>
        <taxon>Pseudomonadota</taxon>
        <taxon>Alphaproteobacteria</taxon>
        <taxon>Hyphomicrobiales</taxon>
        <taxon>Methylobacteriaceae</taxon>
        <taxon>Microvirga</taxon>
    </lineage>
</organism>
<comment type="caution">
    <text evidence="2">The sequence shown here is derived from an EMBL/GenBank/DDBJ whole genome shotgun (WGS) entry which is preliminary data.</text>
</comment>
<evidence type="ECO:0000259" key="1">
    <source>
        <dbReference type="Pfam" id="PF09361"/>
    </source>
</evidence>
<evidence type="ECO:0000313" key="2">
    <source>
        <dbReference type="EMBL" id="MBB4041775.1"/>
    </source>
</evidence>
<dbReference type="InterPro" id="IPR018968">
    <property type="entry name" value="Phasin"/>
</dbReference>